<comment type="subunit">
    <text evidence="10 12">Homodimer. Heterotetramer of two MnmE and two MnmG subunits.</text>
</comment>
<evidence type="ECO:0000256" key="1">
    <source>
        <dbReference type="ARBA" id="ARBA00001974"/>
    </source>
</evidence>
<dbReference type="Pfam" id="PF01134">
    <property type="entry name" value="GIDA"/>
    <property type="match status" value="1"/>
</dbReference>
<gene>
    <name evidence="12" type="primary">mnmG</name>
    <name evidence="12" type="synonym">gidA</name>
    <name evidence="14" type="ORF">COW36_12265</name>
</gene>
<dbReference type="FunFam" id="1.10.10.1800:FF:000001">
    <property type="entry name" value="tRNA uridine 5-carboxymethylaminomethyl modification enzyme MnmG"/>
    <property type="match status" value="1"/>
</dbReference>
<dbReference type="Pfam" id="PF21680">
    <property type="entry name" value="GIDA_C_1st"/>
    <property type="match status" value="1"/>
</dbReference>
<dbReference type="AlphaFoldDB" id="A0A2M7G4S2"/>
<dbReference type="Proteomes" id="UP000231019">
    <property type="component" value="Unassembled WGS sequence"/>
</dbReference>
<comment type="cofactor">
    <cofactor evidence="1 12">
        <name>FAD</name>
        <dbReference type="ChEBI" id="CHEBI:57692"/>
    </cofactor>
</comment>
<keyword evidence="7 12" id="KW-0819">tRNA processing</keyword>
<dbReference type="PROSITE" id="PS01280">
    <property type="entry name" value="GIDA_1"/>
    <property type="match status" value="1"/>
</dbReference>
<evidence type="ECO:0000256" key="6">
    <source>
        <dbReference type="ARBA" id="ARBA00022630"/>
    </source>
</evidence>
<comment type="similarity">
    <text evidence="3 12">Belongs to the MnmG family.</text>
</comment>
<sequence length="631" mass="70154">MLILNQDENSFDVIVVGAGHAGCEAALAAARMGCKTLLLTINLDTMAWMPCNPAVGGLAKGTLVREVDALGGQMAKVTDRSYLQIRTLNRSKGPAVQALRAQSDKKLYSRIMRQVLETEPNLKIKQAMVDQVILENGKIAGLRTHFGMEYRTEALVLTTGTFLQGKIFVGQTAFSAGRSGEFSAEQLSLNLRELGVRTHRLKTGTSPRIDRRSINFSILEEQPGEEPIRFFSFQPPETALPQHVCWITATNLETHRVITDNIQLSPMYSGMIDGVGPRYCPSIEDKVVRFADREQHPVFLEPEGADSTEIYVQGMSTCLPEPVQLAMLRTMKGLEKVEIIRPAYAVEYDAIPATQLHPWLELQAVPGLFTAGQINGTSGYEEAAAQGIVAGINAARKAQGQDYIIFKRSESYIGTLIDDLVTKEISDPYRMLTSRSEHRLMLRHDNADLRLTELGYRIGLAGEDRWQRLQEKRETIARELERLKQTRVKAHELNSVIEHLDLPAGSMTLVELLRRPDMPYALLERHFPPETGLLDPECAEQVEIQVKYAGYIKRQQVQVERSQRLENLEIPLAFDYYAVKALSREAQDKLSKLKPASLGQAAQVGGVTPADISVLLVALEAAKRKTVAGVV</sequence>
<keyword evidence="9 12" id="KW-0520">NAD</keyword>
<evidence type="ECO:0000313" key="15">
    <source>
        <dbReference type="Proteomes" id="UP000231019"/>
    </source>
</evidence>
<evidence type="ECO:0000313" key="14">
    <source>
        <dbReference type="EMBL" id="PIW16534.1"/>
    </source>
</evidence>
<evidence type="ECO:0000256" key="4">
    <source>
        <dbReference type="ARBA" id="ARBA00020461"/>
    </source>
</evidence>
<dbReference type="Gene3D" id="1.10.150.570">
    <property type="entry name" value="GidA associated domain, C-terminal subdomain"/>
    <property type="match status" value="1"/>
</dbReference>
<proteinExistence type="inferred from homology"/>
<dbReference type="PROSITE" id="PS01281">
    <property type="entry name" value="GIDA_2"/>
    <property type="match status" value="1"/>
</dbReference>
<dbReference type="InterPro" id="IPR026904">
    <property type="entry name" value="MnmG_C"/>
</dbReference>
<dbReference type="InterPro" id="IPR040131">
    <property type="entry name" value="MnmG_N"/>
</dbReference>
<reference evidence="14 15" key="1">
    <citation type="submission" date="2017-09" db="EMBL/GenBank/DDBJ databases">
        <title>Depth-based differentiation of microbial function through sediment-hosted aquifers and enrichment of novel symbionts in the deep terrestrial subsurface.</title>
        <authorList>
            <person name="Probst A.J."/>
            <person name="Ladd B."/>
            <person name="Jarett J.K."/>
            <person name="Geller-Mcgrath D.E."/>
            <person name="Sieber C.M."/>
            <person name="Emerson J.B."/>
            <person name="Anantharaman K."/>
            <person name="Thomas B.C."/>
            <person name="Malmstrom R."/>
            <person name="Stieglmeier M."/>
            <person name="Klingl A."/>
            <person name="Woyke T."/>
            <person name="Ryan C.M."/>
            <person name="Banfield J.F."/>
        </authorList>
    </citation>
    <scope>NUCLEOTIDE SEQUENCE [LARGE SCALE GENOMIC DNA]</scope>
    <source>
        <strain evidence="14">CG17_big_fil_post_rev_8_21_14_2_50_48_46</strain>
    </source>
</reference>
<dbReference type="GO" id="GO:0030488">
    <property type="term" value="P:tRNA methylation"/>
    <property type="evidence" value="ECO:0007669"/>
    <property type="project" value="TreeGrafter"/>
</dbReference>
<evidence type="ECO:0000256" key="12">
    <source>
        <dbReference type="HAMAP-Rule" id="MF_00129"/>
    </source>
</evidence>
<dbReference type="FunFam" id="3.50.50.60:FF:000002">
    <property type="entry name" value="tRNA uridine 5-carboxymethylaminomethyl modification enzyme MnmG"/>
    <property type="match status" value="1"/>
</dbReference>
<dbReference type="Gene3D" id="3.50.50.60">
    <property type="entry name" value="FAD/NAD(P)-binding domain"/>
    <property type="match status" value="2"/>
</dbReference>
<dbReference type="NCBIfam" id="TIGR00136">
    <property type="entry name" value="mnmG_gidA"/>
    <property type="match status" value="1"/>
</dbReference>
<dbReference type="SUPFAM" id="SSF51905">
    <property type="entry name" value="FAD/NAD(P)-binding domain"/>
    <property type="match status" value="1"/>
</dbReference>
<dbReference type="Pfam" id="PF13932">
    <property type="entry name" value="SAM_GIDA_C"/>
    <property type="match status" value="1"/>
</dbReference>
<dbReference type="InterPro" id="IPR004416">
    <property type="entry name" value="MnmG"/>
</dbReference>
<dbReference type="SMART" id="SM01228">
    <property type="entry name" value="GIDA_assoc_3"/>
    <property type="match status" value="1"/>
</dbReference>
<comment type="caution">
    <text evidence="14">The sequence shown here is derived from an EMBL/GenBank/DDBJ whole genome shotgun (WGS) entry which is preliminary data.</text>
</comment>
<comment type="function">
    <text evidence="2 12">NAD-binding protein involved in the addition of a carboxymethylaminomethyl (cmnm) group at the wobble position (U34) of certain tRNAs, forming tRNA-cmnm(5)s(2)U34.</text>
</comment>
<dbReference type="InterPro" id="IPR020595">
    <property type="entry name" value="MnmG-rel_CS"/>
</dbReference>
<name>A0A2M7G4S2_9BACT</name>
<feature type="binding site" evidence="12">
    <location>
        <begin position="17"/>
        <end position="22"/>
    </location>
    <ligand>
        <name>FAD</name>
        <dbReference type="ChEBI" id="CHEBI:57692"/>
    </ligand>
</feature>
<evidence type="ECO:0000256" key="3">
    <source>
        <dbReference type="ARBA" id="ARBA00007653"/>
    </source>
</evidence>
<evidence type="ECO:0000256" key="10">
    <source>
        <dbReference type="ARBA" id="ARBA00025948"/>
    </source>
</evidence>
<keyword evidence="6 12" id="KW-0285">Flavoprotein</keyword>
<feature type="binding site" evidence="12">
    <location>
        <begin position="276"/>
        <end position="290"/>
    </location>
    <ligand>
        <name>NAD(+)</name>
        <dbReference type="ChEBI" id="CHEBI:57540"/>
    </ligand>
</feature>
<evidence type="ECO:0000256" key="7">
    <source>
        <dbReference type="ARBA" id="ARBA00022694"/>
    </source>
</evidence>
<organism evidence="14 15">
    <name type="scientific">bacterium (Candidatus Blackallbacteria) CG17_big_fil_post_rev_8_21_14_2_50_48_46</name>
    <dbReference type="NCBI Taxonomy" id="2014261"/>
    <lineage>
        <taxon>Bacteria</taxon>
        <taxon>Candidatus Blackallbacteria</taxon>
    </lineage>
</organism>
<evidence type="ECO:0000256" key="2">
    <source>
        <dbReference type="ARBA" id="ARBA00003717"/>
    </source>
</evidence>
<evidence type="ECO:0000256" key="5">
    <source>
        <dbReference type="ARBA" id="ARBA00022490"/>
    </source>
</evidence>
<dbReference type="InterPro" id="IPR049312">
    <property type="entry name" value="GIDA_C_N"/>
</dbReference>
<dbReference type="Gene3D" id="1.10.10.1800">
    <property type="entry name" value="tRNA uridine 5-carboxymethylaminomethyl modification enzyme MnmG/GidA"/>
    <property type="match status" value="1"/>
</dbReference>
<dbReference type="FunFam" id="1.10.150.570:FF:000001">
    <property type="entry name" value="tRNA uridine 5-carboxymethylaminomethyl modification enzyme MnmG"/>
    <property type="match status" value="1"/>
</dbReference>
<protein>
    <recommendedName>
        <fullName evidence="4 12">tRNA uridine 5-carboxymethylaminomethyl modification enzyme MnmG</fullName>
    </recommendedName>
    <alternativeName>
        <fullName evidence="11 12">Glucose-inhibited division protein A</fullName>
    </alternativeName>
</protein>
<dbReference type="GO" id="GO:0005737">
    <property type="term" value="C:cytoplasm"/>
    <property type="evidence" value="ECO:0007669"/>
    <property type="project" value="UniProtKB-SubCell"/>
</dbReference>
<comment type="subcellular location">
    <subcellularLocation>
        <location evidence="12">Cytoplasm</location>
    </subcellularLocation>
</comment>
<dbReference type="PANTHER" id="PTHR11806">
    <property type="entry name" value="GLUCOSE INHIBITED DIVISION PROTEIN A"/>
    <property type="match status" value="1"/>
</dbReference>
<accession>A0A2M7G4S2</accession>
<evidence type="ECO:0000256" key="9">
    <source>
        <dbReference type="ARBA" id="ARBA00023027"/>
    </source>
</evidence>
<dbReference type="GO" id="GO:0002098">
    <property type="term" value="P:tRNA wobble uridine modification"/>
    <property type="evidence" value="ECO:0007669"/>
    <property type="project" value="InterPro"/>
</dbReference>
<comment type="caution">
    <text evidence="12">Lacks conserved residue(s) required for the propagation of feature annotation.</text>
</comment>
<dbReference type="EMBL" id="PFFQ01000037">
    <property type="protein sequence ID" value="PIW16534.1"/>
    <property type="molecule type" value="Genomic_DNA"/>
</dbReference>
<dbReference type="PANTHER" id="PTHR11806:SF0">
    <property type="entry name" value="PROTEIN MTO1 HOMOLOG, MITOCHONDRIAL"/>
    <property type="match status" value="1"/>
</dbReference>
<dbReference type="InterPro" id="IPR044920">
    <property type="entry name" value="MnmG_C_subdom_sf"/>
</dbReference>
<keyword evidence="5 12" id="KW-0963">Cytoplasm</keyword>
<dbReference type="InterPro" id="IPR036188">
    <property type="entry name" value="FAD/NAD-bd_sf"/>
</dbReference>
<evidence type="ECO:0000259" key="13">
    <source>
        <dbReference type="SMART" id="SM01228"/>
    </source>
</evidence>
<evidence type="ECO:0000256" key="11">
    <source>
        <dbReference type="ARBA" id="ARBA00031800"/>
    </source>
</evidence>
<dbReference type="InterPro" id="IPR002218">
    <property type="entry name" value="MnmG-rel"/>
</dbReference>
<dbReference type="HAMAP" id="MF_00129">
    <property type="entry name" value="MnmG_GidA"/>
    <property type="match status" value="1"/>
</dbReference>
<evidence type="ECO:0000256" key="8">
    <source>
        <dbReference type="ARBA" id="ARBA00022827"/>
    </source>
</evidence>
<dbReference type="FunFam" id="3.50.50.60:FF:000119">
    <property type="entry name" value="tRNA uridine 5-carboxymethylaminomethyl modification enzyme MnmG"/>
    <property type="match status" value="1"/>
</dbReference>
<dbReference type="GO" id="GO:0050660">
    <property type="term" value="F:flavin adenine dinucleotide binding"/>
    <property type="evidence" value="ECO:0007669"/>
    <property type="project" value="UniProtKB-UniRule"/>
</dbReference>
<keyword evidence="8 12" id="KW-0274">FAD</keyword>
<feature type="domain" description="tRNA uridine 5-carboxymethylaminomethyl modification enzyme C-terminal subdomain" evidence="13">
    <location>
        <begin position="546"/>
        <end position="617"/>
    </location>
</feature>
<dbReference type="InterPro" id="IPR047001">
    <property type="entry name" value="MnmG_C_subdom"/>
</dbReference>